<protein>
    <submittedName>
        <fullName evidence="1">Uncharacterized protein</fullName>
    </submittedName>
</protein>
<gene>
    <name evidence="1" type="ORF">MRB53_035558</name>
</gene>
<dbReference type="EMBL" id="CM056820">
    <property type="protein sequence ID" value="KAJ8616186.1"/>
    <property type="molecule type" value="Genomic_DNA"/>
</dbReference>
<organism evidence="1 2">
    <name type="scientific">Persea americana</name>
    <name type="common">Avocado</name>
    <dbReference type="NCBI Taxonomy" id="3435"/>
    <lineage>
        <taxon>Eukaryota</taxon>
        <taxon>Viridiplantae</taxon>
        <taxon>Streptophyta</taxon>
        <taxon>Embryophyta</taxon>
        <taxon>Tracheophyta</taxon>
        <taxon>Spermatophyta</taxon>
        <taxon>Magnoliopsida</taxon>
        <taxon>Magnoliidae</taxon>
        <taxon>Laurales</taxon>
        <taxon>Lauraceae</taxon>
        <taxon>Persea</taxon>
    </lineage>
</organism>
<accession>A0ACC2K4Z8</accession>
<evidence type="ECO:0000313" key="2">
    <source>
        <dbReference type="Proteomes" id="UP001234297"/>
    </source>
</evidence>
<dbReference type="Proteomes" id="UP001234297">
    <property type="component" value="Chromosome 12"/>
</dbReference>
<proteinExistence type="predicted"/>
<name>A0ACC2K4Z8_PERAE</name>
<sequence>MSLRCQNQIADLLVSKDKHSRKGLQEMVQRRKKLLKYLQRTEWDSNCFVLSKLGLRDNPDYKNLEAVIYELVSKSIPHIICR</sequence>
<reference evidence="1 2" key="1">
    <citation type="journal article" date="2022" name="Hortic Res">
        <title>A haplotype resolved chromosomal level avocado genome allows analysis of novel avocado genes.</title>
        <authorList>
            <person name="Nath O."/>
            <person name="Fletcher S.J."/>
            <person name="Hayward A."/>
            <person name="Shaw L.M."/>
            <person name="Masouleh A.K."/>
            <person name="Furtado A."/>
            <person name="Henry R.J."/>
            <person name="Mitter N."/>
        </authorList>
    </citation>
    <scope>NUCLEOTIDE SEQUENCE [LARGE SCALE GENOMIC DNA]</scope>
    <source>
        <strain evidence="2">cv. Hass</strain>
    </source>
</reference>
<evidence type="ECO:0000313" key="1">
    <source>
        <dbReference type="EMBL" id="KAJ8616186.1"/>
    </source>
</evidence>
<comment type="caution">
    <text evidence="1">The sequence shown here is derived from an EMBL/GenBank/DDBJ whole genome shotgun (WGS) entry which is preliminary data.</text>
</comment>
<keyword evidence="2" id="KW-1185">Reference proteome</keyword>